<dbReference type="Pfam" id="PF07855">
    <property type="entry name" value="ATG101"/>
    <property type="match status" value="1"/>
</dbReference>
<reference evidence="11" key="1">
    <citation type="submission" date="2021-02" db="EMBL/GenBank/DDBJ databases">
        <authorList>
            <person name="Nowell W R."/>
        </authorList>
    </citation>
    <scope>NUCLEOTIDE SEQUENCE</scope>
</reference>
<evidence type="ECO:0000256" key="5">
    <source>
        <dbReference type="ARBA" id="ARBA00023004"/>
    </source>
</evidence>
<dbReference type="Gene3D" id="3.40.5.90">
    <property type="entry name" value="CDGSH iron-sulfur domain, mitoNEET-type"/>
    <property type="match status" value="2"/>
</dbReference>
<evidence type="ECO:0000256" key="6">
    <source>
        <dbReference type="ARBA" id="ARBA00023006"/>
    </source>
</evidence>
<keyword evidence="3" id="KW-0001">2Fe-2S</keyword>
<feature type="domain" description="Iron-binding zinc finger CDGSH type" evidence="10">
    <location>
        <begin position="524"/>
        <end position="556"/>
    </location>
</feature>
<evidence type="ECO:0000256" key="2">
    <source>
        <dbReference type="ARBA" id="ARBA00018874"/>
    </source>
</evidence>
<keyword evidence="13" id="KW-1185">Reference proteome</keyword>
<dbReference type="GO" id="GO:0019901">
    <property type="term" value="F:protein kinase binding"/>
    <property type="evidence" value="ECO:0007669"/>
    <property type="project" value="TreeGrafter"/>
</dbReference>
<dbReference type="PANTHER" id="PTHR13292:SF0">
    <property type="entry name" value="AUTOPHAGY-RELATED PROTEIN 101"/>
    <property type="match status" value="1"/>
</dbReference>
<dbReference type="InterPro" id="IPR012445">
    <property type="entry name" value="ATG101"/>
</dbReference>
<dbReference type="Proteomes" id="UP000681722">
    <property type="component" value="Unassembled WGS sequence"/>
</dbReference>
<keyword evidence="5" id="KW-0408">Iron</keyword>
<organism evidence="11 13">
    <name type="scientific">Didymodactylos carnosus</name>
    <dbReference type="NCBI Taxonomy" id="1234261"/>
    <lineage>
        <taxon>Eukaryota</taxon>
        <taxon>Metazoa</taxon>
        <taxon>Spiralia</taxon>
        <taxon>Gnathifera</taxon>
        <taxon>Rotifera</taxon>
        <taxon>Eurotatoria</taxon>
        <taxon>Bdelloidea</taxon>
        <taxon>Philodinida</taxon>
        <taxon>Philodinidae</taxon>
        <taxon>Didymodactylos</taxon>
    </lineage>
</organism>
<dbReference type="GO" id="GO:1990316">
    <property type="term" value="C:Atg1/ULK1 kinase complex"/>
    <property type="evidence" value="ECO:0007669"/>
    <property type="project" value="TreeGrafter"/>
</dbReference>
<proteinExistence type="inferred from homology"/>
<evidence type="ECO:0000313" key="11">
    <source>
        <dbReference type="EMBL" id="CAF1154054.1"/>
    </source>
</evidence>
<feature type="region of interest" description="Disordered" evidence="9">
    <location>
        <begin position="593"/>
        <end position="618"/>
    </location>
</feature>
<evidence type="ECO:0000256" key="1">
    <source>
        <dbReference type="ARBA" id="ARBA00007130"/>
    </source>
</evidence>
<keyword evidence="4" id="KW-0479">Metal-binding</keyword>
<dbReference type="PANTHER" id="PTHR13292">
    <property type="entry name" value="AUTOPHAGY-RELATED PROTEIN 101"/>
    <property type="match status" value="1"/>
</dbReference>
<comment type="caution">
    <text evidence="11">The sequence shown here is derived from an EMBL/GenBank/DDBJ whole genome shotgun (WGS) entry which is preliminary data.</text>
</comment>
<dbReference type="EMBL" id="CAJOBC010006984">
    <property type="protein sequence ID" value="CAF3917504.1"/>
    <property type="molecule type" value="Genomic_DNA"/>
</dbReference>
<accession>A0A814SZ14</accession>
<dbReference type="GO" id="GO:0000045">
    <property type="term" value="P:autophagosome assembly"/>
    <property type="evidence" value="ECO:0007669"/>
    <property type="project" value="TreeGrafter"/>
</dbReference>
<comment type="cofactor">
    <cofactor evidence="8">
        <name>[2Fe-2S] cluster</name>
        <dbReference type="ChEBI" id="CHEBI:190135"/>
    </cofactor>
</comment>
<dbReference type="InterPro" id="IPR018967">
    <property type="entry name" value="FeS-contain_CDGSH-typ"/>
</dbReference>
<evidence type="ECO:0000256" key="8">
    <source>
        <dbReference type="ARBA" id="ARBA00034078"/>
    </source>
</evidence>
<evidence type="ECO:0000259" key="10">
    <source>
        <dbReference type="SMART" id="SM00704"/>
    </source>
</evidence>
<dbReference type="GO" id="GO:0046872">
    <property type="term" value="F:metal ion binding"/>
    <property type="evidence" value="ECO:0007669"/>
    <property type="project" value="UniProtKB-KW"/>
</dbReference>
<evidence type="ECO:0000256" key="4">
    <source>
        <dbReference type="ARBA" id="ARBA00022723"/>
    </source>
</evidence>
<evidence type="ECO:0000313" key="12">
    <source>
        <dbReference type="EMBL" id="CAF3917504.1"/>
    </source>
</evidence>
<protein>
    <recommendedName>
        <fullName evidence="2">Autophagy-related protein 101</fullName>
    </recommendedName>
</protein>
<keyword evidence="7" id="KW-0411">Iron-sulfur</keyword>
<dbReference type="InterPro" id="IPR042216">
    <property type="entry name" value="MitoNEET_CISD"/>
</dbReference>
<sequence>MYLNLKKRPHQRPFIRRFRSSLTSAIVSSDTSTSETSFITRNTTENYSTKEIDHLELSVSNERLSAPLLRVYSQTSVVSSLPSPSLPKRFFRVARYSINKTNSKELLIEHELGENETRHRLIEIRTNNNQEKNPNLILAAVAFLINPPIGLTACIFGCLAKNRYESLNLDSGVETRNDNNHYHAVNDVYHHAGRYSIISYILSMLAIGITAVEGRQIDEVISCMFHTILFHRCVGKGEDSYSVGTLGYTDVDCDFVDCTYLHVTSQELQRAVAEKISQFHDALRSSDGARAGQITLEFYQKKKQRWFSPESVPWEIWTVKIELMQLTNENEKQFLREKLTDSLSERVFQITEIINRPDYVPKPPHLSELDLVFDTNYVDIQPYLFKISYSLDGPQNLSVGLAMRRLIKDAFGTSGFINIMYRRRSLLNVLSQTDPVWRTIQRRVRTNLTRKDNAKGFEDYMNDMKNARYKKPNIKPRIAGWDPIRIEMLKDKIYYWCSCGYSKEQPFCDTACKRVKGDFIPVKCIPTKLQIVDLCMCKQTQKAPYCDGACKQFGLFGKPNIQSTTAMQNTPKQLKEYFGNWATGLQNLKENLKDRQKERERDERERIIREKRARNNDD</sequence>
<dbReference type="SMART" id="SM00704">
    <property type="entry name" value="ZnF_CDGSH"/>
    <property type="match status" value="2"/>
</dbReference>
<gene>
    <name evidence="11" type="ORF">GPM918_LOCUS21334</name>
    <name evidence="12" type="ORF">SRO942_LOCUS21331</name>
</gene>
<comment type="similarity">
    <text evidence="1">Belongs to the ATG101 family.</text>
</comment>
<keyword evidence="6" id="KW-0072">Autophagy</keyword>
<evidence type="ECO:0000256" key="3">
    <source>
        <dbReference type="ARBA" id="ARBA00022714"/>
    </source>
</evidence>
<dbReference type="GO" id="GO:0051537">
    <property type="term" value="F:2 iron, 2 sulfur cluster binding"/>
    <property type="evidence" value="ECO:0007669"/>
    <property type="project" value="UniProtKB-KW"/>
</dbReference>
<feature type="domain" description="Iron-binding zinc finger CDGSH type" evidence="10">
    <location>
        <begin position="483"/>
        <end position="518"/>
    </location>
</feature>
<dbReference type="EMBL" id="CAJNOQ010006984">
    <property type="protein sequence ID" value="CAF1154054.1"/>
    <property type="molecule type" value="Genomic_DNA"/>
</dbReference>
<evidence type="ECO:0000256" key="9">
    <source>
        <dbReference type="SAM" id="MobiDB-lite"/>
    </source>
</evidence>
<evidence type="ECO:0000313" key="13">
    <source>
        <dbReference type="Proteomes" id="UP000663829"/>
    </source>
</evidence>
<dbReference type="AlphaFoldDB" id="A0A814SZ14"/>
<dbReference type="Proteomes" id="UP000663829">
    <property type="component" value="Unassembled WGS sequence"/>
</dbReference>
<evidence type="ECO:0000256" key="7">
    <source>
        <dbReference type="ARBA" id="ARBA00023014"/>
    </source>
</evidence>
<name>A0A814SZ14_9BILA</name>
<dbReference type="GO" id="GO:0000407">
    <property type="term" value="C:phagophore assembly site"/>
    <property type="evidence" value="ECO:0007669"/>
    <property type="project" value="TreeGrafter"/>
</dbReference>
<dbReference type="OrthoDB" id="10259639at2759"/>